<comment type="caution">
    <text evidence="6">The sequence shown here is derived from an EMBL/GenBank/DDBJ whole genome shotgun (WGS) entry which is preliminary data.</text>
</comment>
<dbReference type="GO" id="GO:0032511">
    <property type="term" value="P:late endosome to vacuole transport via multivesicular body sorting pathway"/>
    <property type="evidence" value="ECO:0007669"/>
    <property type="project" value="TreeGrafter"/>
</dbReference>
<dbReference type="GO" id="GO:0009898">
    <property type="term" value="C:cytoplasmic side of plasma membrane"/>
    <property type="evidence" value="ECO:0007669"/>
    <property type="project" value="TreeGrafter"/>
</dbReference>
<dbReference type="GO" id="GO:0005771">
    <property type="term" value="C:multivesicular body"/>
    <property type="evidence" value="ECO:0007669"/>
    <property type="project" value="TreeGrafter"/>
</dbReference>
<dbReference type="Gene3D" id="6.10.140.1230">
    <property type="match status" value="1"/>
</dbReference>
<dbReference type="OrthoDB" id="10250120at2759"/>
<keyword evidence="7" id="KW-1185">Reference proteome</keyword>
<evidence type="ECO:0000313" key="7">
    <source>
        <dbReference type="Proteomes" id="UP000769528"/>
    </source>
</evidence>
<evidence type="ECO:0000256" key="5">
    <source>
        <dbReference type="ARBA" id="ARBA00042586"/>
    </source>
</evidence>
<dbReference type="Pfam" id="PF25880">
    <property type="entry name" value="WHD_CHMP7_1st"/>
    <property type="match status" value="1"/>
</dbReference>
<dbReference type="AlphaFoldDB" id="A0A9P8PHM8"/>
<evidence type="ECO:0000256" key="4">
    <source>
        <dbReference type="ARBA" id="ARBA00040017"/>
    </source>
</evidence>
<evidence type="ECO:0000313" key="6">
    <source>
        <dbReference type="EMBL" id="KAH3672257.1"/>
    </source>
</evidence>
<proteinExistence type="inferred from homology"/>
<accession>A0A9P8PHM8</accession>
<evidence type="ECO:0000256" key="2">
    <source>
        <dbReference type="ARBA" id="ARBA00006190"/>
    </source>
</evidence>
<dbReference type="EMBL" id="JAEUBF010001168">
    <property type="protein sequence ID" value="KAH3672257.1"/>
    <property type="molecule type" value="Genomic_DNA"/>
</dbReference>
<protein>
    <recommendedName>
        <fullName evidence="4">Vacuolar-sorting protein SNF7</fullName>
    </recommendedName>
    <alternativeName>
        <fullName evidence="5">Vacuolar protein-sorting-associated protein 32</fullName>
    </alternativeName>
</protein>
<gene>
    <name evidence="6" type="ORF">WICMUC_004352</name>
</gene>
<comment type="similarity">
    <text evidence="2">Belongs to the SNF7 family.</text>
</comment>
<dbReference type="PANTHER" id="PTHR22761:SF10">
    <property type="entry name" value="GH13992P"/>
    <property type="match status" value="1"/>
</dbReference>
<evidence type="ECO:0000256" key="3">
    <source>
        <dbReference type="ARBA" id="ARBA00022753"/>
    </source>
</evidence>
<sequence>MSGLRDTVHSHSLFTSSRLYSLYSDFRKLKEVNPDGYEANLTAWNSLIDELFQKGLFQHTFILDTKNLEESLTLSSYGKPLCLALVLEELVRSNDLIPYAEFIDRKDSIYLKRWVKPFLKQFINHYIYDTSYKLSDRNNNLKVDKLISKKTLELFESELLKELTQKKSVTAQLFHREELKNYINSLNIKLFSRENRVIHLSDLDFDIFLKYLERDSNKIRVCGDVVKFDTEQITDQDISILEIKSLVIKITKSNDLLSDKINSATLALKNLVKQKSYNKELSFNLLKSRKIAENSLAKQISSLNQLESIIYKIDESATNIQLLDALQKGTIILKGLNTQIGGVEKVESIIDELEGEKYKVEKITERINDLSKGDEIDNNDLEVELDELLKQETNQKLSVVDEERHTEEDISQKLRQLKLEPTSVKIKEDQHEDIEESLNTQLS</sequence>
<evidence type="ECO:0000256" key="1">
    <source>
        <dbReference type="ARBA" id="ARBA00004177"/>
    </source>
</evidence>
<dbReference type="GO" id="GO:0000815">
    <property type="term" value="C:ESCRT III complex"/>
    <property type="evidence" value="ECO:0007669"/>
    <property type="project" value="TreeGrafter"/>
</dbReference>
<dbReference type="InterPro" id="IPR005024">
    <property type="entry name" value="Snf7_fam"/>
</dbReference>
<keyword evidence="3" id="KW-0967">Endosome</keyword>
<dbReference type="PANTHER" id="PTHR22761">
    <property type="entry name" value="CHARGED MULTIVESICULAR BODY PROTEIN"/>
    <property type="match status" value="1"/>
</dbReference>
<dbReference type="GO" id="GO:0006900">
    <property type="term" value="P:vesicle budding from membrane"/>
    <property type="evidence" value="ECO:0007669"/>
    <property type="project" value="TreeGrafter"/>
</dbReference>
<reference evidence="6" key="2">
    <citation type="submission" date="2021-01" db="EMBL/GenBank/DDBJ databases">
        <authorList>
            <person name="Schikora-Tamarit M.A."/>
        </authorList>
    </citation>
    <scope>NUCLEOTIDE SEQUENCE</scope>
    <source>
        <strain evidence="6">CBS6341</strain>
    </source>
</reference>
<dbReference type="Pfam" id="PF03357">
    <property type="entry name" value="Snf7"/>
    <property type="match status" value="1"/>
</dbReference>
<dbReference type="Proteomes" id="UP000769528">
    <property type="component" value="Unassembled WGS sequence"/>
</dbReference>
<comment type="subcellular location">
    <subcellularLocation>
        <location evidence="1">Endosome</location>
    </subcellularLocation>
</comment>
<name>A0A9P8PHM8_9ASCO</name>
<reference evidence="6" key="1">
    <citation type="journal article" date="2021" name="Open Biol.">
        <title>Shared evolutionary footprints suggest mitochondrial oxidative damage underlies multiple complex I losses in fungi.</title>
        <authorList>
            <person name="Schikora-Tamarit M.A."/>
            <person name="Marcet-Houben M."/>
            <person name="Nosek J."/>
            <person name="Gabaldon T."/>
        </authorList>
    </citation>
    <scope>NUCLEOTIDE SEQUENCE</scope>
    <source>
        <strain evidence="6">CBS6341</strain>
    </source>
</reference>
<organism evidence="6 7">
    <name type="scientific">Wickerhamomyces mucosus</name>
    <dbReference type="NCBI Taxonomy" id="1378264"/>
    <lineage>
        <taxon>Eukaryota</taxon>
        <taxon>Fungi</taxon>
        <taxon>Dikarya</taxon>
        <taxon>Ascomycota</taxon>
        <taxon>Saccharomycotina</taxon>
        <taxon>Saccharomycetes</taxon>
        <taxon>Phaffomycetales</taxon>
        <taxon>Wickerhamomycetaceae</taxon>
        <taxon>Wickerhamomyces</taxon>
    </lineage>
</organism>